<dbReference type="SUPFAM" id="SSF52833">
    <property type="entry name" value="Thioredoxin-like"/>
    <property type="match status" value="1"/>
</dbReference>
<protein>
    <recommendedName>
        <fullName evidence="3">Thioredoxin domain-containing protein</fullName>
    </recommendedName>
</protein>
<accession>A0A0S4IQ44</accession>
<feature type="non-terminal residue" evidence="1">
    <location>
        <position position="1"/>
    </location>
</feature>
<keyword evidence="2" id="KW-1185">Reference proteome</keyword>
<reference evidence="2" key="1">
    <citation type="submission" date="2015-09" db="EMBL/GenBank/DDBJ databases">
        <authorList>
            <consortium name="Pathogen Informatics"/>
        </authorList>
    </citation>
    <scope>NUCLEOTIDE SEQUENCE [LARGE SCALE GENOMIC DNA]</scope>
    <source>
        <strain evidence="2">Lake Konstanz</strain>
    </source>
</reference>
<name>A0A0S4IQ44_BODSA</name>
<dbReference type="VEuPathDB" id="TriTrypDB:BSAL_49300"/>
<proteinExistence type="predicted"/>
<evidence type="ECO:0000313" key="1">
    <source>
        <dbReference type="EMBL" id="CUE58754.1"/>
    </source>
</evidence>
<feature type="non-terminal residue" evidence="1">
    <location>
        <position position="282"/>
    </location>
</feature>
<organism evidence="1 2">
    <name type="scientific">Bodo saltans</name>
    <name type="common">Flagellated protozoan</name>
    <dbReference type="NCBI Taxonomy" id="75058"/>
    <lineage>
        <taxon>Eukaryota</taxon>
        <taxon>Discoba</taxon>
        <taxon>Euglenozoa</taxon>
        <taxon>Kinetoplastea</taxon>
        <taxon>Metakinetoplastina</taxon>
        <taxon>Eubodonida</taxon>
        <taxon>Bodonidae</taxon>
        <taxon>Bodo</taxon>
    </lineage>
</organism>
<sequence>HQQRNYDGVSCHKCDHTTCGHAHSHEDHDHGTSPVRVSVEDHDHHGDPLHDNWYAHYTDAKGARHEHPVVFRARGVSYLTPFNLDTALRHAASTVMVFVYTQGCGLCEDAHPRFVDIANTLTQDVHRVLAAEGDHKKAKKSEKMLFAQLDVTLLESMSDADRASIASLRARWAPPGSASGDYPLLVVLRRHQQQNDERSLPDHKVSWYTGPLDALHVNGVFQPLVDGRDEEQGAPMPSGGVVNATESSPLCLRMESYAAERTVFLGESEMEFLLCTRHHFAV</sequence>
<dbReference type="Proteomes" id="UP000051952">
    <property type="component" value="Unassembled WGS sequence"/>
</dbReference>
<dbReference type="Gene3D" id="3.40.30.10">
    <property type="entry name" value="Glutaredoxin"/>
    <property type="match status" value="1"/>
</dbReference>
<dbReference type="AlphaFoldDB" id="A0A0S4IQ44"/>
<dbReference type="InterPro" id="IPR036249">
    <property type="entry name" value="Thioredoxin-like_sf"/>
</dbReference>
<evidence type="ECO:0008006" key="3">
    <source>
        <dbReference type="Google" id="ProtNLM"/>
    </source>
</evidence>
<evidence type="ECO:0000313" key="2">
    <source>
        <dbReference type="Proteomes" id="UP000051952"/>
    </source>
</evidence>
<gene>
    <name evidence="1" type="ORF">BSAL_49300</name>
</gene>
<dbReference type="EMBL" id="CYKH01000012">
    <property type="protein sequence ID" value="CUE58754.1"/>
    <property type="molecule type" value="Genomic_DNA"/>
</dbReference>